<dbReference type="NCBIfam" id="TIGR00229">
    <property type="entry name" value="sensory_box"/>
    <property type="match status" value="1"/>
</dbReference>
<evidence type="ECO:0000313" key="6">
    <source>
        <dbReference type="Proteomes" id="UP001432180"/>
    </source>
</evidence>
<dbReference type="EC" id="3.1.4.52" evidence="5"/>
<dbReference type="InterPro" id="IPR035919">
    <property type="entry name" value="EAL_sf"/>
</dbReference>
<dbReference type="InterPro" id="IPR000160">
    <property type="entry name" value="GGDEF_dom"/>
</dbReference>
<feature type="compositionally biased region" description="Basic and acidic residues" evidence="1">
    <location>
        <begin position="26"/>
        <end position="38"/>
    </location>
</feature>
<evidence type="ECO:0000259" key="3">
    <source>
        <dbReference type="PROSITE" id="PS50883"/>
    </source>
</evidence>
<dbReference type="PANTHER" id="PTHR44757">
    <property type="entry name" value="DIGUANYLATE CYCLASE DGCP"/>
    <property type="match status" value="1"/>
</dbReference>
<dbReference type="RefSeq" id="WP_328983927.1">
    <property type="nucleotide sequence ID" value="NZ_CP121472.1"/>
</dbReference>
<protein>
    <submittedName>
        <fullName evidence="5">Cyclic di-GMP phosphodiesterase Gmr</fullName>
        <ecNumber evidence="5">3.1.4.52</ecNumber>
    </submittedName>
</protein>
<feature type="domain" description="GGDEF" evidence="4">
    <location>
        <begin position="376"/>
        <end position="509"/>
    </location>
</feature>
<feature type="region of interest" description="Disordered" evidence="1">
    <location>
        <begin position="1"/>
        <end position="54"/>
    </location>
</feature>
<dbReference type="SUPFAM" id="SSF141868">
    <property type="entry name" value="EAL domain-like"/>
    <property type="match status" value="1"/>
</dbReference>
<dbReference type="SUPFAM" id="SSF55073">
    <property type="entry name" value="Nucleotide cyclase"/>
    <property type="match status" value="1"/>
</dbReference>
<dbReference type="CDD" id="cd00130">
    <property type="entry name" value="PAS"/>
    <property type="match status" value="2"/>
</dbReference>
<dbReference type="Gene3D" id="3.30.70.270">
    <property type="match status" value="1"/>
</dbReference>
<keyword evidence="6" id="KW-1185">Reference proteome</keyword>
<dbReference type="InterPro" id="IPR000700">
    <property type="entry name" value="PAS-assoc_C"/>
</dbReference>
<dbReference type="PROSITE" id="PS50887">
    <property type="entry name" value="GGDEF"/>
    <property type="match status" value="1"/>
</dbReference>
<dbReference type="Pfam" id="PF00563">
    <property type="entry name" value="EAL"/>
    <property type="match status" value="1"/>
</dbReference>
<dbReference type="Pfam" id="PF00989">
    <property type="entry name" value="PAS"/>
    <property type="match status" value="1"/>
</dbReference>
<proteinExistence type="predicted"/>
<dbReference type="InterPro" id="IPR013655">
    <property type="entry name" value="PAS_fold_3"/>
</dbReference>
<dbReference type="SUPFAM" id="SSF55785">
    <property type="entry name" value="PYP-like sensor domain (PAS domain)"/>
    <property type="match status" value="2"/>
</dbReference>
<dbReference type="Gene3D" id="3.30.450.20">
    <property type="entry name" value="PAS domain"/>
    <property type="match status" value="2"/>
</dbReference>
<feature type="domain" description="EAL" evidence="3">
    <location>
        <begin position="518"/>
        <end position="772"/>
    </location>
</feature>
<dbReference type="InterPro" id="IPR013767">
    <property type="entry name" value="PAS_fold"/>
</dbReference>
<dbReference type="SMART" id="SM00052">
    <property type="entry name" value="EAL"/>
    <property type="match status" value="1"/>
</dbReference>
<dbReference type="PROSITE" id="PS50883">
    <property type="entry name" value="EAL"/>
    <property type="match status" value="1"/>
</dbReference>
<evidence type="ECO:0000259" key="2">
    <source>
        <dbReference type="PROSITE" id="PS50113"/>
    </source>
</evidence>
<evidence type="ECO:0000313" key="5">
    <source>
        <dbReference type="EMBL" id="WPL18146.1"/>
    </source>
</evidence>
<dbReference type="InterPro" id="IPR052155">
    <property type="entry name" value="Biofilm_reg_signaling"/>
</dbReference>
<dbReference type="Pfam" id="PF00990">
    <property type="entry name" value="GGDEF"/>
    <property type="match status" value="1"/>
</dbReference>
<dbReference type="InterPro" id="IPR001610">
    <property type="entry name" value="PAC"/>
</dbReference>
<keyword evidence="5" id="KW-0378">Hydrolase</keyword>
<organism evidence="5 6">
    <name type="scientific">Thiorhodovibrio winogradskyi</name>
    <dbReference type="NCBI Taxonomy" id="77007"/>
    <lineage>
        <taxon>Bacteria</taxon>
        <taxon>Pseudomonadati</taxon>
        <taxon>Pseudomonadota</taxon>
        <taxon>Gammaproteobacteria</taxon>
        <taxon>Chromatiales</taxon>
        <taxon>Chromatiaceae</taxon>
        <taxon>Thiorhodovibrio</taxon>
    </lineage>
</organism>
<reference evidence="5 6" key="1">
    <citation type="journal article" date="2023" name="Microorganisms">
        <title>Thiorhodovibrio frisius and Trv. litoralis spp. nov., Two Novel Members from a Clade of Fastidious Purple Sulfur Bacteria That Exhibit Unique Red-Shifted Light-Harvesting Capabilities.</title>
        <authorList>
            <person name="Methner A."/>
            <person name="Kuzyk S.B."/>
            <person name="Petersen J."/>
            <person name="Bauer S."/>
            <person name="Brinkmann H."/>
            <person name="Sichau K."/>
            <person name="Wanner G."/>
            <person name="Wolf J."/>
            <person name="Neumann-Schaal M."/>
            <person name="Henke P."/>
            <person name="Tank M."/>
            <person name="Sproer C."/>
            <person name="Bunk B."/>
            <person name="Overmann J."/>
        </authorList>
    </citation>
    <scope>NUCLEOTIDE SEQUENCE [LARGE SCALE GENOMIC DNA]</scope>
    <source>
        <strain evidence="5 6">DSM 6702</strain>
    </source>
</reference>
<dbReference type="NCBIfam" id="TIGR00254">
    <property type="entry name" value="GGDEF"/>
    <property type="match status" value="1"/>
</dbReference>
<dbReference type="SMART" id="SM00086">
    <property type="entry name" value="PAC"/>
    <property type="match status" value="2"/>
</dbReference>
<name>A0ABZ0SDK9_9GAMM</name>
<dbReference type="InterPro" id="IPR043128">
    <property type="entry name" value="Rev_trsase/Diguanyl_cyclase"/>
</dbReference>
<evidence type="ECO:0000259" key="4">
    <source>
        <dbReference type="PROSITE" id="PS50887"/>
    </source>
</evidence>
<dbReference type="InterPro" id="IPR000014">
    <property type="entry name" value="PAS"/>
</dbReference>
<dbReference type="CDD" id="cd01948">
    <property type="entry name" value="EAL"/>
    <property type="match status" value="1"/>
</dbReference>
<dbReference type="SMART" id="SM00267">
    <property type="entry name" value="GGDEF"/>
    <property type="match status" value="1"/>
</dbReference>
<dbReference type="SMART" id="SM00091">
    <property type="entry name" value="PAS"/>
    <property type="match status" value="1"/>
</dbReference>
<evidence type="ECO:0000256" key="1">
    <source>
        <dbReference type="SAM" id="MobiDB-lite"/>
    </source>
</evidence>
<dbReference type="InterPro" id="IPR001633">
    <property type="entry name" value="EAL_dom"/>
</dbReference>
<feature type="domain" description="PAC" evidence="2">
    <location>
        <begin position="292"/>
        <end position="344"/>
    </location>
</feature>
<dbReference type="EMBL" id="CP121472">
    <property type="protein sequence ID" value="WPL18146.1"/>
    <property type="molecule type" value="Genomic_DNA"/>
</dbReference>
<sequence length="779" mass="85996">MSDPHAPEDMNLPGGGGIPPPTQEETSARLRRQAEERLSAPANPADRLAPDAPTAKDSERLIHELRVHQLELELQNEQLLRTQEALESARARYFDLYDLAPIGYVTLTDKGMIKEANLAAATLLQTPRVALTGLPLTRFILPEDQDILYRSRQQLRTTGEPQSCELRLREQQGISRWIRLDSCREPPQTDEDDQWRATLNDITATKAGEQRLLDAQARLQWVAGIAEIGFMEWCPRNGELSLPQAKLASADEAENTGALLSLEAWLARVHPDDREPVRGNFTRFASDGEAPPETHYRQQDENGQYRWLAAFLEPIRDHAGQIDRVLIVHQDITQRKEAEEHALRLVQHDPLTGLPGRSLLEPMATQMLAGAGRAGKRLAVLFVDLDRFKIINDNHGHAAGDEVLRQTAQRLRAAFRAEDLVARLGGDEFVVVMANIRDEADAASAAAAALAALARPYAVAEQELSCLPSIGISLYPDDAATIDALIKGADQAMYHAKHVSPGQFQFVNAVLERQSQAVMALKTSLRKAVSRNGFQLLYQPTLDLRSGAVIGVEALLRWPQVDGSGIAPLAFLPMAESAGLIHDIGAWVLQEVLRQHRAWRDQGLPTIAITVNVSARQFRHQTFLQRLEDALQTGGVNPALVSLAVGEATLLRDSQATRHLLDQLHALGVRVTLDDFGLGPSCLGEIEDLPLDSLEINQTLVRHLDDGPHAPAMIETIVRLGQALRIKVTAIGVETEAELGSVRDLGCDQAQGFFLGEPMTGEEFTTWYQRRLPTPERDP</sequence>
<dbReference type="GO" id="GO:0071111">
    <property type="term" value="F:cyclic-guanylate-specific phosphodiesterase activity"/>
    <property type="evidence" value="ECO:0007669"/>
    <property type="project" value="UniProtKB-EC"/>
</dbReference>
<dbReference type="InterPro" id="IPR029787">
    <property type="entry name" value="Nucleotide_cyclase"/>
</dbReference>
<dbReference type="PROSITE" id="PS50113">
    <property type="entry name" value="PAC"/>
    <property type="match status" value="1"/>
</dbReference>
<dbReference type="InterPro" id="IPR035965">
    <property type="entry name" value="PAS-like_dom_sf"/>
</dbReference>
<accession>A0ABZ0SDK9</accession>
<dbReference type="Proteomes" id="UP001432180">
    <property type="component" value="Chromosome"/>
</dbReference>
<dbReference type="Gene3D" id="3.20.20.450">
    <property type="entry name" value="EAL domain"/>
    <property type="match status" value="1"/>
</dbReference>
<dbReference type="Pfam" id="PF08447">
    <property type="entry name" value="PAS_3"/>
    <property type="match status" value="1"/>
</dbReference>
<gene>
    <name evidence="5" type="primary">gmr_10</name>
    <name evidence="5" type="ORF">Thiowin_03205</name>
</gene>
<dbReference type="PANTHER" id="PTHR44757:SF2">
    <property type="entry name" value="BIOFILM ARCHITECTURE MAINTENANCE PROTEIN MBAA"/>
    <property type="match status" value="1"/>
</dbReference>
<dbReference type="CDD" id="cd01949">
    <property type="entry name" value="GGDEF"/>
    <property type="match status" value="1"/>
</dbReference>